<dbReference type="GO" id="GO:0046983">
    <property type="term" value="F:protein dimerization activity"/>
    <property type="evidence" value="ECO:0007669"/>
    <property type="project" value="InterPro"/>
</dbReference>
<dbReference type="AlphaFoldDB" id="A0A1B0CBZ3"/>
<dbReference type="Pfam" id="PF00010">
    <property type="entry name" value="HLH"/>
    <property type="match status" value="1"/>
</dbReference>
<evidence type="ECO:0000313" key="4">
    <source>
        <dbReference type="Proteomes" id="UP000092461"/>
    </source>
</evidence>
<dbReference type="GO" id="GO:0070888">
    <property type="term" value="F:E-box binding"/>
    <property type="evidence" value="ECO:0007669"/>
    <property type="project" value="TreeGrafter"/>
</dbReference>
<feature type="compositionally biased region" description="Basic residues" evidence="1">
    <location>
        <begin position="176"/>
        <end position="190"/>
    </location>
</feature>
<feature type="region of interest" description="Disordered" evidence="1">
    <location>
        <begin position="168"/>
        <end position="190"/>
    </location>
</feature>
<dbReference type="VEuPathDB" id="VectorBase:LLONM1_001037"/>
<feature type="domain" description="BHLH" evidence="2">
    <location>
        <begin position="190"/>
        <end position="242"/>
    </location>
</feature>
<dbReference type="Gene3D" id="4.10.280.10">
    <property type="entry name" value="Helix-loop-helix DNA-binding domain"/>
    <property type="match status" value="1"/>
</dbReference>
<proteinExistence type="predicted"/>
<dbReference type="VEuPathDB" id="VectorBase:LLOJ001773"/>
<dbReference type="PANTHER" id="PTHR19290">
    <property type="entry name" value="BASIC HELIX-LOOP-HELIX PROTEIN NEUROGENIN-RELATED"/>
    <property type="match status" value="1"/>
</dbReference>
<dbReference type="GO" id="GO:0000981">
    <property type="term" value="F:DNA-binding transcription factor activity, RNA polymerase II-specific"/>
    <property type="evidence" value="ECO:0007669"/>
    <property type="project" value="TreeGrafter"/>
</dbReference>
<accession>A0A1B0CBZ3</accession>
<dbReference type="SUPFAM" id="SSF47459">
    <property type="entry name" value="HLH, helix-loop-helix DNA-binding domain"/>
    <property type="match status" value="1"/>
</dbReference>
<sequence length="247" mass="27888">MTSDVYRYYYIPCKGELVEMDQMSEAQSYIGQSYLQNYLVPHYESSFSDGWHTPSPGSMRSSSPEYIDLNPPPQFGVPCKTIPPIDSLTKGKRRNYRKHQSAIISVTKDTALVSPAAEDLGISKKATSENNLVVTVFNETPMPIDQDVLTEDSADEALFDVTDYPSSADGIEGGGKKRRGKQVSPVVKRKRRLAANARERKRMRTLNSAFDRLRQYLPSLGNDRQLSKHETLQMAQTYITALWELLQ</sequence>
<dbReference type="GO" id="GO:0005634">
    <property type="term" value="C:nucleus"/>
    <property type="evidence" value="ECO:0007669"/>
    <property type="project" value="TreeGrafter"/>
</dbReference>
<dbReference type="Proteomes" id="UP000092461">
    <property type="component" value="Unassembled WGS sequence"/>
</dbReference>
<dbReference type="InterPro" id="IPR050359">
    <property type="entry name" value="bHLH_transcription_factors"/>
</dbReference>
<dbReference type="PANTHER" id="PTHR19290:SF169">
    <property type="entry name" value="PROTEIN ATONAL"/>
    <property type="match status" value="1"/>
</dbReference>
<dbReference type="EMBL" id="AJWK01006003">
    <property type="status" value="NOT_ANNOTATED_CDS"/>
    <property type="molecule type" value="Genomic_DNA"/>
</dbReference>
<organism evidence="3 4">
    <name type="scientific">Lutzomyia longipalpis</name>
    <name type="common">Sand fly</name>
    <dbReference type="NCBI Taxonomy" id="7200"/>
    <lineage>
        <taxon>Eukaryota</taxon>
        <taxon>Metazoa</taxon>
        <taxon>Ecdysozoa</taxon>
        <taxon>Arthropoda</taxon>
        <taxon>Hexapoda</taxon>
        <taxon>Insecta</taxon>
        <taxon>Pterygota</taxon>
        <taxon>Neoptera</taxon>
        <taxon>Endopterygota</taxon>
        <taxon>Diptera</taxon>
        <taxon>Nematocera</taxon>
        <taxon>Psychodoidea</taxon>
        <taxon>Psychodidae</taxon>
        <taxon>Lutzomyia</taxon>
        <taxon>Lutzomyia</taxon>
    </lineage>
</organism>
<dbReference type="EnsemblMetazoa" id="LLOJ001773-RA">
    <property type="protein sequence ID" value="LLOJ001773-PA"/>
    <property type="gene ID" value="LLOJ001773"/>
</dbReference>
<dbReference type="GO" id="GO:0045944">
    <property type="term" value="P:positive regulation of transcription by RNA polymerase II"/>
    <property type="evidence" value="ECO:0007669"/>
    <property type="project" value="TreeGrafter"/>
</dbReference>
<reference evidence="3" key="1">
    <citation type="submission" date="2020-05" db="UniProtKB">
        <authorList>
            <consortium name="EnsemblMetazoa"/>
        </authorList>
    </citation>
    <scope>IDENTIFICATION</scope>
    <source>
        <strain evidence="3">Jacobina</strain>
    </source>
</reference>
<name>A0A1B0CBZ3_LUTLO</name>
<protein>
    <recommendedName>
        <fullName evidence="2">BHLH domain-containing protein</fullName>
    </recommendedName>
</protein>
<evidence type="ECO:0000313" key="3">
    <source>
        <dbReference type="EnsemblMetazoa" id="LLOJ001773-PA"/>
    </source>
</evidence>
<keyword evidence="4" id="KW-1185">Reference proteome</keyword>
<dbReference type="PROSITE" id="PS50888">
    <property type="entry name" value="BHLH"/>
    <property type="match status" value="1"/>
</dbReference>
<dbReference type="InterPro" id="IPR036638">
    <property type="entry name" value="HLH_DNA-bd_sf"/>
</dbReference>
<dbReference type="SMART" id="SM00353">
    <property type="entry name" value="HLH"/>
    <property type="match status" value="1"/>
</dbReference>
<dbReference type="InterPro" id="IPR011598">
    <property type="entry name" value="bHLH_dom"/>
</dbReference>
<evidence type="ECO:0000256" key="1">
    <source>
        <dbReference type="SAM" id="MobiDB-lite"/>
    </source>
</evidence>
<evidence type="ECO:0000259" key="2">
    <source>
        <dbReference type="PROSITE" id="PS50888"/>
    </source>
</evidence>
<dbReference type="GO" id="GO:0007423">
    <property type="term" value="P:sensory organ development"/>
    <property type="evidence" value="ECO:0007669"/>
    <property type="project" value="TreeGrafter"/>
</dbReference>
<dbReference type="GO" id="GO:0061564">
    <property type="term" value="P:axon development"/>
    <property type="evidence" value="ECO:0007669"/>
    <property type="project" value="TreeGrafter"/>
</dbReference>
<dbReference type="CDD" id="cd19715">
    <property type="entry name" value="bHLH_TS_amos_like"/>
    <property type="match status" value="1"/>
</dbReference>